<comment type="catalytic activity">
    <reaction evidence="1">
        <text>Hydrolyzes the link between N-acetylmuramoyl residues and L-amino acid residues in certain cell-wall glycopeptides.</text>
        <dbReference type="EC" id="3.5.1.28"/>
    </reaction>
</comment>
<accession>A0A0N1F317</accession>
<feature type="region of interest" description="Disordered" evidence="6">
    <location>
        <begin position="1"/>
        <end position="34"/>
    </location>
</feature>
<dbReference type="OrthoDB" id="9794842at2"/>
<dbReference type="Pfam" id="PF01510">
    <property type="entry name" value="Amidase_2"/>
    <property type="match status" value="1"/>
</dbReference>
<evidence type="ECO:0000313" key="8">
    <source>
        <dbReference type="EMBL" id="KPH79109.1"/>
    </source>
</evidence>
<dbReference type="GO" id="GO:0009253">
    <property type="term" value="P:peptidoglycan catabolic process"/>
    <property type="evidence" value="ECO:0007669"/>
    <property type="project" value="InterPro"/>
</dbReference>
<dbReference type="GO" id="GO:0008745">
    <property type="term" value="F:N-acetylmuramoyl-L-alanine amidase activity"/>
    <property type="evidence" value="ECO:0007669"/>
    <property type="project" value="UniProtKB-EC"/>
</dbReference>
<keyword evidence="9" id="KW-1185">Reference proteome</keyword>
<keyword evidence="4" id="KW-0378">Hydrolase</keyword>
<evidence type="ECO:0000256" key="5">
    <source>
        <dbReference type="ARBA" id="ARBA00023316"/>
    </source>
</evidence>
<evidence type="ECO:0000256" key="2">
    <source>
        <dbReference type="ARBA" id="ARBA00007553"/>
    </source>
</evidence>
<keyword evidence="5" id="KW-0961">Cell wall biogenesis/degradation</keyword>
<gene>
    <name evidence="8" type="ORF">AE618_19495</name>
</gene>
<dbReference type="SUPFAM" id="SSF47090">
    <property type="entry name" value="PGBD-like"/>
    <property type="match status" value="1"/>
</dbReference>
<evidence type="ECO:0000256" key="1">
    <source>
        <dbReference type="ARBA" id="ARBA00001561"/>
    </source>
</evidence>
<reference evidence="8 9" key="1">
    <citation type="submission" date="2015-07" db="EMBL/GenBank/DDBJ databases">
        <title>Whole genome sequencing of Bosea vaviloviae isolated from cave pool.</title>
        <authorList>
            <person name="Tan N.E.H."/>
            <person name="Lee Y.P."/>
            <person name="Gan H.M."/>
            <person name="Barton H."/>
            <person name="Savka M.A."/>
        </authorList>
    </citation>
    <scope>NUCLEOTIDE SEQUENCE [LARGE SCALE GENOMIC DNA]</scope>
    <source>
        <strain evidence="8 9">SD260</strain>
    </source>
</reference>
<dbReference type="InterPro" id="IPR002502">
    <property type="entry name" value="Amidase_domain"/>
</dbReference>
<dbReference type="InterPro" id="IPR051206">
    <property type="entry name" value="NAMLAA_amidase_2"/>
</dbReference>
<evidence type="ECO:0000256" key="3">
    <source>
        <dbReference type="ARBA" id="ARBA00011901"/>
    </source>
</evidence>
<dbReference type="InterPro" id="IPR036505">
    <property type="entry name" value="Amidase/PGRP_sf"/>
</dbReference>
<dbReference type="EMBL" id="LGSZ01000052">
    <property type="protein sequence ID" value="KPH79109.1"/>
    <property type="molecule type" value="Genomic_DNA"/>
</dbReference>
<dbReference type="Proteomes" id="UP000037822">
    <property type="component" value="Unassembled WGS sequence"/>
</dbReference>
<comment type="caution">
    <text evidence="8">The sequence shown here is derived from an EMBL/GenBank/DDBJ whole genome shotgun (WGS) entry which is preliminary data.</text>
</comment>
<dbReference type="SMART" id="SM00644">
    <property type="entry name" value="Ami_2"/>
    <property type="match status" value="1"/>
</dbReference>
<dbReference type="PANTHER" id="PTHR30417">
    <property type="entry name" value="N-ACETYLMURAMOYL-L-ALANINE AMIDASE AMID"/>
    <property type="match status" value="1"/>
</dbReference>
<dbReference type="CDD" id="cd06583">
    <property type="entry name" value="PGRP"/>
    <property type="match status" value="1"/>
</dbReference>
<organism evidence="8 9">
    <name type="scientific">Bosea vaviloviae</name>
    <dbReference type="NCBI Taxonomy" id="1526658"/>
    <lineage>
        <taxon>Bacteria</taxon>
        <taxon>Pseudomonadati</taxon>
        <taxon>Pseudomonadota</taxon>
        <taxon>Alphaproteobacteria</taxon>
        <taxon>Hyphomicrobiales</taxon>
        <taxon>Boseaceae</taxon>
        <taxon>Bosea</taxon>
    </lineage>
</organism>
<dbReference type="RefSeq" id="WP_054210887.1">
    <property type="nucleotide sequence ID" value="NZ_LGSZ01000052.1"/>
</dbReference>
<evidence type="ECO:0000313" key="9">
    <source>
        <dbReference type="Proteomes" id="UP000037822"/>
    </source>
</evidence>
<proteinExistence type="inferred from homology"/>
<dbReference type="AlphaFoldDB" id="A0A0N1F317"/>
<dbReference type="PATRIC" id="fig|1526658.3.peg.463"/>
<dbReference type="GO" id="GO:0019867">
    <property type="term" value="C:outer membrane"/>
    <property type="evidence" value="ECO:0007669"/>
    <property type="project" value="TreeGrafter"/>
</dbReference>
<dbReference type="InterPro" id="IPR002477">
    <property type="entry name" value="Peptidoglycan-bd-like"/>
</dbReference>
<evidence type="ECO:0000256" key="6">
    <source>
        <dbReference type="SAM" id="MobiDB-lite"/>
    </source>
</evidence>
<evidence type="ECO:0000259" key="7">
    <source>
        <dbReference type="SMART" id="SM00644"/>
    </source>
</evidence>
<feature type="compositionally biased region" description="Basic and acidic residues" evidence="6">
    <location>
        <begin position="21"/>
        <end position="34"/>
    </location>
</feature>
<dbReference type="GO" id="GO:0009254">
    <property type="term" value="P:peptidoglycan turnover"/>
    <property type="evidence" value="ECO:0007669"/>
    <property type="project" value="TreeGrafter"/>
</dbReference>
<dbReference type="InterPro" id="IPR036366">
    <property type="entry name" value="PGBDSf"/>
</dbReference>
<sequence length="263" mass="28329">MSLTTAPDSRFAAKIFPSPNHGERKGGATDGAPRRPDMLILHYTGMADAGSALQWLCNPVSQVSSHYFVFENGHTLQLVPEARRAWHAGASHWAGESDINSCSIGIEIANPGHPGGLPDFPAEQIAATLNLCRDICERWAIPPERVLAHSDIAPGRKIDPGEKFPWRHFAEGGVGLWSEPPPIRSGRFFAKGDSGQPVEALQAMFAMLGYGVAVDGIYDEKLEAVVAAFQRHWRQAKVDGVADASTITTLRDLLAATQGGRTG</sequence>
<dbReference type="Pfam" id="PF01471">
    <property type="entry name" value="PG_binding_1"/>
    <property type="match status" value="1"/>
</dbReference>
<dbReference type="PANTHER" id="PTHR30417:SF1">
    <property type="entry name" value="N-ACETYLMURAMOYL-L-ALANINE AMIDASE AMID"/>
    <property type="match status" value="1"/>
</dbReference>
<dbReference type="SUPFAM" id="SSF55846">
    <property type="entry name" value="N-acetylmuramoyl-L-alanine amidase-like"/>
    <property type="match status" value="1"/>
</dbReference>
<dbReference type="EC" id="3.5.1.28" evidence="3"/>
<evidence type="ECO:0000256" key="4">
    <source>
        <dbReference type="ARBA" id="ARBA00022801"/>
    </source>
</evidence>
<dbReference type="GO" id="GO:0071555">
    <property type="term" value="P:cell wall organization"/>
    <property type="evidence" value="ECO:0007669"/>
    <property type="project" value="UniProtKB-KW"/>
</dbReference>
<dbReference type="Gene3D" id="3.40.80.10">
    <property type="entry name" value="Peptidoglycan recognition protein-like"/>
    <property type="match status" value="1"/>
</dbReference>
<protein>
    <recommendedName>
        <fullName evidence="3">N-acetylmuramoyl-L-alanine amidase</fullName>
        <ecNumber evidence="3">3.5.1.28</ecNumber>
    </recommendedName>
</protein>
<dbReference type="InterPro" id="IPR036365">
    <property type="entry name" value="PGBD-like_sf"/>
</dbReference>
<dbReference type="Gene3D" id="1.10.101.10">
    <property type="entry name" value="PGBD-like superfamily/PGBD"/>
    <property type="match status" value="1"/>
</dbReference>
<name>A0A0N1F317_9HYPH</name>
<comment type="similarity">
    <text evidence="2">Belongs to the N-acetylmuramoyl-L-alanine amidase 2 family.</text>
</comment>
<feature type="domain" description="N-acetylmuramoyl-L-alanine amidase" evidence="7">
    <location>
        <begin position="26"/>
        <end position="161"/>
    </location>
</feature>